<reference evidence="8 9" key="1">
    <citation type="submission" date="2019-03" db="EMBL/GenBank/DDBJ databases">
        <title>Sequencing 23 genomes of Wallemia ichthyophaga.</title>
        <authorList>
            <person name="Gostincar C."/>
        </authorList>
    </citation>
    <scope>NUCLEOTIDE SEQUENCE [LARGE SCALE GENOMIC DNA]</scope>
    <source>
        <strain evidence="8 9">EXF-8621</strain>
    </source>
</reference>
<evidence type="ECO:0000259" key="7">
    <source>
        <dbReference type="PROSITE" id="PS50850"/>
    </source>
</evidence>
<keyword evidence="4 6" id="KW-0472">Membrane</keyword>
<dbReference type="EMBL" id="SPOF01000027">
    <property type="protein sequence ID" value="TIB10902.1"/>
    <property type="molecule type" value="Genomic_DNA"/>
</dbReference>
<protein>
    <recommendedName>
        <fullName evidence="7">Major facilitator superfamily (MFS) profile domain-containing protein</fullName>
    </recommendedName>
</protein>
<dbReference type="SUPFAM" id="SSF103473">
    <property type="entry name" value="MFS general substrate transporter"/>
    <property type="match status" value="1"/>
</dbReference>
<feature type="transmembrane region" description="Helical" evidence="6">
    <location>
        <begin position="31"/>
        <end position="53"/>
    </location>
</feature>
<keyword evidence="2 6" id="KW-0812">Transmembrane</keyword>
<accession>A0A4T0H9D5</accession>
<sequence length="522" mass="59191">MQTPPKDENDLVLFTVADKANPYNFPSWRKWMIVLIVGLNTLWAMMLSTIVVPATTRYREEFGIKEITSKVPIMTYLLGYSLGPVLIIPISEDYGRKPIGIASLLILYIFNIPQGLAQNVETLAVTRFIAGIFASPILNYVCLVPDLWRGGDKAGLWGVNFWAFMAESVVLGGIIGDYIVDRYDWRLAIWIPMAVGGFLLILFAVLVPETRPAPILTKRTKEIRKHHNPNAWTIYETKRSWEAIFKETLLRPPVMFFTEYVGINYGLIYLLIESMPLVYAEMGVDAPNSSLFYFAMEVGFVLALLCYHLQLKAQAWATRRSGEDKPEYKLFWGMLSAFVFPVSMYWYGGTGQPDYSVKSLSAGKRTTLTFTRTQVVSDYTIDSYQMLASSAVTGQSFCREILAATCALVTTTFYDWSYGVPGPYHHTYAVASYILAAIATLCIAIPFVFYAFGPRIRAASHYSLELKRLTKEEIEREKWMEERSQAITREQQHQHDAIETVQGDREDTPAEKDTLEKVAEVP</sequence>
<evidence type="ECO:0000256" key="1">
    <source>
        <dbReference type="ARBA" id="ARBA00004141"/>
    </source>
</evidence>
<comment type="subcellular location">
    <subcellularLocation>
        <location evidence="1">Membrane</location>
        <topology evidence="1">Multi-pass membrane protein</topology>
    </subcellularLocation>
</comment>
<feature type="transmembrane region" description="Helical" evidence="6">
    <location>
        <begin position="254"/>
        <end position="272"/>
    </location>
</feature>
<dbReference type="PROSITE" id="PS50850">
    <property type="entry name" value="MFS"/>
    <property type="match status" value="1"/>
</dbReference>
<evidence type="ECO:0000256" key="5">
    <source>
        <dbReference type="SAM" id="MobiDB-lite"/>
    </source>
</evidence>
<evidence type="ECO:0000313" key="8">
    <source>
        <dbReference type="EMBL" id="TIB10902.1"/>
    </source>
</evidence>
<feature type="region of interest" description="Disordered" evidence="5">
    <location>
        <begin position="486"/>
        <end position="522"/>
    </location>
</feature>
<evidence type="ECO:0000313" key="9">
    <source>
        <dbReference type="Proteomes" id="UP000306954"/>
    </source>
</evidence>
<dbReference type="AlphaFoldDB" id="A0A4T0H9D5"/>
<dbReference type="PANTHER" id="PTHR23502:SF36">
    <property type="entry name" value="MEMBRANE TRANSPORTER"/>
    <property type="match status" value="1"/>
</dbReference>
<feature type="transmembrane region" description="Helical" evidence="6">
    <location>
        <begin position="154"/>
        <end position="175"/>
    </location>
</feature>
<name>A0A4T0H9D5_WALIC</name>
<gene>
    <name evidence="8" type="ORF">E3P90_02642</name>
</gene>
<dbReference type="GO" id="GO:0022857">
    <property type="term" value="F:transmembrane transporter activity"/>
    <property type="evidence" value="ECO:0007669"/>
    <property type="project" value="InterPro"/>
</dbReference>
<proteinExistence type="predicted"/>
<dbReference type="InterPro" id="IPR011701">
    <property type="entry name" value="MFS"/>
</dbReference>
<feature type="transmembrane region" description="Helical" evidence="6">
    <location>
        <begin position="430"/>
        <end position="452"/>
    </location>
</feature>
<evidence type="ECO:0000256" key="2">
    <source>
        <dbReference type="ARBA" id="ARBA00022692"/>
    </source>
</evidence>
<feature type="transmembrane region" description="Helical" evidence="6">
    <location>
        <begin position="187"/>
        <end position="207"/>
    </location>
</feature>
<comment type="caution">
    <text evidence="8">The sequence shown here is derived from an EMBL/GenBank/DDBJ whole genome shotgun (WGS) entry which is preliminary data.</text>
</comment>
<feature type="transmembrane region" description="Helical" evidence="6">
    <location>
        <begin position="330"/>
        <end position="348"/>
    </location>
</feature>
<dbReference type="InterPro" id="IPR020846">
    <property type="entry name" value="MFS_dom"/>
</dbReference>
<dbReference type="Proteomes" id="UP000306954">
    <property type="component" value="Unassembled WGS sequence"/>
</dbReference>
<feature type="transmembrane region" description="Helical" evidence="6">
    <location>
        <begin position="292"/>
        <end position="309"/>
    </location>
</feature>
<dbReference type="Gene3D" id="1.20.1250.20">
    <property type="entry name" value="MFS general substrate transporter like domains"/>
    <property type="match status" value="1"/>
</dbReference>
<evidence type="ECO:0000256" key="6">
    <source>
        <dbReference type="SAM" id="Phobius"/>
    </source>
</evidence>
<dbReference type="PANTHER" id="PTHR23502">
    <property type="entry name" value="MAJOR FACILITATOR SUPERFAMILY"/>
    <property type="match status" value="1"/>
</dbReference>
<feature type="transmembrane region" description="Helical" evidence="6">
    <location>
        <begin position="123"/>
        <end position="142"/>
    </location>
</feature>
<evidence type="ECO:0000256" key="3">
    <source>
        <dbReference type="ARBA" id="ARBA00022989"/>
    </source>
</evidence>
<feature type="transmembrane region" description="Helical" evidence="6">
    <location>
        <begin position="73"/>
        <end position="91"/>
    </location>
</feature>
<keyword evidence="3 6" id="KW-1133">Transmembrane helix</keyword>
<evidence type="ECO:0000256" key="4">
    <source>
        <dbReference type="ARBA" id="ARBA00023136"/>
    </source>
</evidence>
<dbReference type="Pfam" id="PF07690">
    <property type="entry name" value="MFS_1"/>
    <property type="match status" value="1"/>
</dbReference>
<dbReference type="GO" id="GO:0005886">
    <property type="term" value="C:plasma membrane"/>
    <property type="evidence" value="ECO:0007669"/>
    <property type="project" value="TreeGrafter"/>
</dbReference>
<dbReference type="InterPro" id="IPR036259">
    <property type="entry name" value="MFS_trans_sf"/>
</dbReference>
<feature type="domain" description="Major facilitator superfamily (MFS) profile" evidence="7">
    <location>
        <begin position="33"/>
        <end position="457"/>
    </location>
</feature>
<organism evidence="8 9">
    <name type="scientific">Wallemia ichthyophaga</name>
    <dbReference type="NCBI Taxonomy" id="245174"/>
    <lineage>
        <taxon>Eukaryota</taxon>
        <taxon>Fungi</taxon>
        <taxon>Dikarya</taxon>
        <taxon>Basidiomycota</taxon>
        <taxon>Wallemiomycotina</taxon>
        <taxon>Wallemiomycetes</taxon>
        <taxon>Wallemiales</taxon>
        <taxon>Wallemiaceae</taxon>
        <taxon>Wallemia</taxon>
    </lineage>
</organism>